<keyword evidence="3" id="KW-0539">Nucleus</keyword>
<comment type="caution">
    <text evidence="8">The sequence shown here is derived from an EMBL/GenBank/DDBJ whole genome shotgun (WGS) entry which is preliminary data.</text>
</comment>
<evidence type="ECO:0000256" key="1">
    <source>
        <dbReference type="ARBA" id="ARBA00004123"/>
    </source>
</evidence>
<feature type="domain" description="Pop1 N-terminal" evidence="5">
    <location>
        <begin position="67"/>
        <end position="270"/>
    </location>
</feature>
<proteinExistence type="predicted"/>
<dbReference type="STRING" id="225359.A0A2S4PSY9"/>
<feature type="compositionally biased region" description="Basic and acidic residues" evidence="4">
    <location>
        <begin position="796"/>
        <end position="822"/>
    </location>
</feature>
<feature type="domain" description="POPLD" evidence="6">
    <location>
        <begin position="601"/>
        <end position="706"/>
    </location>
</feature>
<evidence type="ECO:0000256" key="4">
    <source>
        <dbReference type="SAM" id="MobiDB-lite"/>
    </source>
</evidence>
<dbReference type="Proteomes" id="UP000237438">
    <property type="component" value="Unassembled WGS sequence"/>
</dbReference>
<reference evidence="8 9" key="1">
    <citation type="submission" date="2017-10" db="EMBL/GenBank/DDBJ databases">
        <title>Development of genomic resources for the powdery mildew, Erysiphe pulchra.</title>
        <authorList>
            <person name="Wadl P.A."/>
            <person name="Mack B.M."/>
            <person name="Moore G."/>
            <person name="Beltz S.B."/>
        </authorList>
    </citation>
    <scope>NUCLEOTIDE SEQUENCE [LARGE SCALE GENOMIC DNA]</scope>
    <source>
        <strain evidence="8">Cflorida</strain>
    </source>
</reference>
<name>A0A2S4PSY9_9PEZI</name>
<dbReference type="GO" id="GO:0000172">
    <property type="term" value="C:ribonuclease MRP complex"/>
    <property type="evidence" value="ECO:0007669"/>
    <property type="project" value="InterPro"/>
</dbReference>
<keyword evidence="2" id="KW-0819">tRNA processing</keyword>
<dbReference type="OrthoDB" id="442863at2759"/>
<dbReference type="EMBL" id="PEDP01000712">
    <property type="protein sequence ID" value="POS85142.1"/>
    <property type="molecule type" value="Genomic_DNA"/>
</dbReference>
<gene>
    <name evidence="8" type="ORF">EPUL_003526</name>
</gene>
<dbReference type="GO" id="GO:0001682">
    <property type="term" value="P:tRNA 5'-leader removal"/>
    <property type="evidence" value="ECO:0007669"/>
    <property type="project" value="InterPro"/>
</dbReference>
<dbReference type="GO" id="GO:0005655">
    <property type="term" value="C:nucleolar ribonuclease P complex"/>
    <property type="evidence" value="ECO:0007669"/>
    <property type="project" value="InterPro"/>
</dbReference>
<dbReference type="InterPro" id="IPR012590">
    <property type="entry name" value="POPLD_dom"/>
</dbReference>
<dbReference type="InterPro" id="IPR055079">
    <property type="entry name" value="POP1_C"/>
</dbReference>
<sequence>MVIKQPSAISGLKRPRETSSIESARVQKPKIEKKKGKKIEKKIDARSIATQSSEAALKNGQLDVEAFLRSREFEIKALQNGMQKAKKNLSKKALQKVPREMRRRTASHNVKRLPRRLQKRAAKEMKFENTPTITANKRKPGTSRGRLRTETAKKLSILSAKKKITSKENDEKNKNISTRLPRPKIRKNQLNQAPILKSKFRKRQINKNWLPTHIWHAKRAKMTEPNNPLWRFAIPITPTEKSYRPTHRAGGLRGAVAWDMSYISTICLEGSELDLETFLKKVGVAEQWLWEEKGLKWRDGKRSWTGWLSRVVKDKSIYICPSIILWCPLIHSPKKIKTNITTTTTDAITVATATATAANCTMTATSSNATPDTTTTTTIAPTNAVTDTTTASSITKKRSPKKPMRRVLVRIHPSAFHETWTELLRLSKLQRPAIHIQDLRFEIGSIDITGPGSTESLLGILHPYSQIGMDIEKHAEIFNSFSRLTNPATLPYGAVLSFSIMDPRLRYPPRTIKVPATNDEENIKFLQKLTEWPIDNFTSSSSIFDQETRFRATHLPSQKAINRRKGLAPPGTYPPIEKNDPPIPIVLLASRINKSSSSQGTWTILAPWKCILPIWYGLVHYPLSTGGNPRFGGLRELQQIHFEHGSPCFPMDYLGTSSGFFWEIQERLKKKSEWDKKPKGKRIEWSSLDLGNGRTGEVGRGWSCDFEFLLQPTKSKDEEKEKENNQGKDKIDELPFLDFLQYSDFKKALLSKSIAPPPSSNAVLSVRIRLVGRGVARYAARIYRLPRVELITPDSSTKDSSTKDSSTKDSSTKDSSTKDSSTKDSTIILRNQWLSLLPNNNKTSHGGNARKYAAVKGARGKIGRIPVNTPLPHRVRLLAQSLLEQPPPLFPSDTEQDITKRKNAPSADHHPLVPDVEDLIGFVTTGEYCLVDGKAAAIGNILVCKVWHDCFHPNKNFSQIQSNPPPENSRTCNPSKSFVPSEYARLCIVRNSGESIGRLAYWDPI</sequence>
<evidence type="ECO:0000256" key="3">
    <source>
        <dbReference type="ARBA" id="ARBA00023242"/>
    </source>
</evidence>
<dbReference type="InterPro" id="IPR009723">
    <property type="entry name" value="Pop1_N"/>
</dbReference>
<keyword evidence="9" id="KW-1185">Reference proteome</keyword>
<dbReference type="InterPro" id="IPR039182">
    <property type="entry name" value="Pop1"/>
</dbReference>
<accession>A0A2S4PSY9</accession>
<feature type="domain" description="POP1 C-terminal" evidence="7">
    <location>
        <begin position="763"/>
        <end position="1002"/>
    </location>
</feature>
<evidence type="ECO:0000259" key="7">
    <source>
        <dbReference type="Pfam" id="PF22770"/>
    </source>
</evidence>
<dbReference type="AlphaFoldDB" id="A0A2S4PSY9"/>
<dbReference type="PANTHER" id="PTHR22731">
    <property type="entry name" value="RIBONUCLEASES P/MRP PROTEIN SUBUNIT POP1"/>
    <property type="match status" value="1"/>
</dbReference>
<feature type="compositionally biased region" description="Basic residues" evidence="4">
    <location>
        <begin position="27"/>
        <end position="40"/>
    </location>
</feature>
<evidence type="ECO:0000259" key="6">
    <source>
        <dbReference type="Pfam" id="PF08170"/>
    </source>
</evidence>
<dbReference type="Pfam" id="PF08170">
    <property type="entry name" value="POPLD"/>
    <property type="match status" value="1"/>
</dbReference>
<dbReference type="Pfam" id="PF06978">
    <property type="entry name" value="POP1_N"/>
    <property type="match status" value="1"/>
</dbReference>
<evidence type="ECO:0000313" key="9">
    <source>
        <dbReference type="Proteomes" id="UP000237438"/>
    </source>
</evidence>
<dbReference type="Pfam" id="PF22770">
    <property type="entry name" value="POP1_C"/>
    <property type="match status" value="1"/>
</dbReference>
<protein>
    <recommendedName>
        <fullName evidence="10">POPLD domain-containing protein</fullName>
    </recommendedName>
</protein>
<feature type="region of interest" description="Disordered" evidence="4">
    <location>
        <begin position="793"/>
        <end position="823"/>
    </location>
</feature>
<comment type="subcellular location">
    <subcellularLocation>
        <location evidence="1">Nucleus</location>
    </subcellularLocation>
</comment>
<feature type="region of interest" description="Disordered" evidence="4">
    <location>
        <begin position="1"/>
        <end position="40"/>
    </location>
</feature>
<evidence type="ECO:0000259" key="5">
    <source>
        <dbReference type="Pfam" id="PF06978"/>
    </source>
</evidence>
<organism evidence="8 9">
    <name type="scientific">Erysiphe pulchra</name>
    <dbReference type="NCBI Taxonomy" id="225359"/>
    <lineage>
        <taxon>Eukaryota</taxon>
        <taxon>Fungi</taxon>
        <taxon>Dikarya</taxon>
        <taxon>Ascomycota</taxon>
        <taxon>Pezizomycotina</taxon>
        <taxon>Leotiomycetes</taxon>
        <taxon>Erysiphales</taxon>
        <taxon>Erysiphaceae</taxon>
        <taxon>Erysiphe</taxon>
    </lineage>
</organism>
<dbReference type="PANTHER" id="PTHR22731:SF3">
    <property type="entry name" value="RIBONUCLEASES P_MRP PROTEIN SUBUNIT POP1"/>
    <property type="match status" value="1"/>
</dbReference>
<evidence type="ECO:0008006" key="10">
    <source>
        <dbReference type="Google" id="ProtNLM"/>
    </source>
</evidence>
<evidence type="ECO:0000256" key="2">
    <source>
        <dbReference type="ARBA" id="ARBA00022694"/>
    </source>
</evidence>
<evidence type="ECO:0000313" key="8">
    <source>
        <dbReference type="EMBL" id="POS85142.1"/>
    </source>
</evidence>